<dbReference type="PANTHER" id="PTHR31009">
    <property type="entry name" value="S-ADENOSYL-L-METHIONINE:CARBOXYL METHYLTRANSFERASE FAMILY PROTEIN"/>
    <property type="match status" value="1"/>
</dbReference>
<dbReference type="InterPro" id="IPR029063">
    <property type="entry name" value="SAM-dependent_MTases_sf"/>
</dbReference>
<gene>
    <name evidence="3" type="ORF">NIIDNTM18_32960</name>
</gene>
<dbReference type="EMBL" id="AP023287">
    <property type="protein sequence ID" value="BCI54018.1"/>
    <property type="molecule type" value="Genomic_DNA"/>
</dbReference>
<dbReference type="GO" id="GO:0008168">
    <property type="term" value="F:methyltransferase activity"/>
    <property type="evidence" value="ECO:0007669"/>
    <property type="project" value="InterPro"/>
</dbReference>
<dbReference type="AlphaFoldDB" id="A0A6S6PCY3"/>
<dbReference type="RefSeq" id="WP_185291967.1">
    <property type="nucleotide sequence ID" value="NZ_AP023287.1"/>
</dbReference>
<keyword evidence="2" id="KW-0460">Magnesium</keyword>
<accession>A0A6S6PCY3</accession>
<reference evidence="3 4" key="1">
    <citation type="submission" date="2020-07" db="EMBL/GenBank/DDBJ databases">
        <title>Complete genome sequence of Mycolicibacterium litorale like strain isolated from cardiac implantable electronic device infection.</title>
        <authorList>
            <person name="Fukano H."/>
            <person name="Miyama H."/>
            <person name="Hoshino Y."/>
        </authorList>
    </citation>
    <scope>NUCLEOTIDE SEQUENCE [LARGE SCALE GENOMIC DNA]</scope>
    <source>
        <strain evidence="3 4">NIIDNTM18</strain>
    </source>
</reference>
<evidence type="ECO:0008006" key="5">
    <source>
        <dbReference type="Google" id="ProtNLM"/>
    </source>
</evidence>
<evidence type="ECO:0000313" key="4">
    <source>
        <dbReference type="Proteomes" id="UP000515734"/>
    </source>
</evidence>
<evidence type="ECO:0000313" key="3">
    <source>
        <dbReference type="EMBL" id="BCI54018.1"/>
    </source>
</evidence>
<dbReference type="GO" id="GO:0046872">
    <property type="term" value="F:metal ion binding"/>
    <property type="evidence" value="ECO:0007669"/>
    <property type="project" value="UniProtKB-KW"/>
</dbReference>
<evidence type="ECO:0000256" key="2">
    <source>
        <dbReference type="ARBA" id="ARBA00022842"/>
    </source>
</evidence>
<dbReference type="Pfam" id="PF03492">
    <property type="entry name" value="Methyltransf_7"/>
    <property type="match status" value="1"/>
</dbReference>
<proteinExistence type="predicted"/>
<name>A0A6S6PCY3_9MYCO</name>
<sequence>MPESSVVVRPQSKDSGYYSAGSRLQAAGLRPAIALFEQAATVVPLPKAPQPIAIADYGAATAHNSLLPIGAAIAVLRTRTAREHSVLVAHTDVPENDFTAMFRTLTDDPDSYLRKDAAAFASAVGRSFYSQILPSNSITLGWSSYAVQWLSWVPTPVPDHLQVAYTADESVRTAYARQAAHDWHEFIAFRGRELCPGGRLVVMTMGIGEDGEYGYRPLLAAMIDALAELVGAGLLREDELRRMTIPTVGRRAVDFMAPFAPSGRFERLEIEHLDVFDGEDRFFDQYRIDKDATAFGRNWAQFARASVFPTMVGALDGGRDDPRAAQFVDRLDKGIATRMAADPQGTQIPLAHLVLHKRPKIR</sequence>
<dbReference type="Proteomes" id="UP000515734">
    <property type="component" value="Chromosome"/>
</dbReference>
<evidence type="ECO:0000256" key="1">
    <source>
        <dbReference type="ARBA" id="ARBA00022723"/>
    </source>
</evidence>
<protein>
    <recommendedName>
        <fullName evidence="5">SAM-dependent methyltransferase</fullName>
    </recommendedName>
</protein>
<dbReference type="SUPFAM" id="SSF53335">
    <property type="entry name" value="S-adenosyl-L-methionine-dependent methyltransferases"/>
    <property type="match status" value="1"/>
</dbReference>
<organism evidence="3 4">
    <name type="scientific">Mycolicibacterium litorale</name>
    <dbReference type="NCBI Taxonomy" id="758802"/>
    <lineage>
        <taxon>Bacteria</taxon>
        <taxon>Bacillati</taxon>
        <taxon>Actinomycetota</taxon>
        <taxon>Actinomycetes</taxon>
        <taxon>Mycobacteriales</taxon>
        <taxon>Mycobacteriaceae</taxon>
        <taxon>Mycolicibacterium</taxon>
    </lineage>
</organism>
<dbReference type="Gene3D" id="1.10.1200.270">
    <property type="entry name" value="Methyltransferase, alpha-helical capping domain"/>
    <property type="match status" value="1"/>
</dbReference>
<dbReference type="InterPro" id="IPR042086">
    <property type="entry name" value="MeTrfase_capping"/>
</dbReference>
<dbReference type="Gene3D" id="3.40.50.150">
    <property type="entry name" value="Vaccinia Virus protein VP39"/>
    <property type="match status" value="1"/>
</dbReference>
<keyword evidence="1" id="KW-0479">Metal-binding</keyword>
<dbReference type="InterPro" id="IPR005299">
    <property type="entry name" value="MeTrfase_7"/>
</dbReference>